<keyword evidence="9" id="KW-1185">Reference proteome</keyword>
<protein>
    <submittedName>
        <fullName evidence="8">Peptidase S1</fullName>
    </submittedName>
</protein>
<keyword evidence="6" id="KW-0472">Membrane</keyword>
<keyword evidence="6" id="KW-0812">Transmembrane</keyword>
<proteinExistence type="inferred from homology"/>
<dbReference type="InterPro" id="IPR036034">
    <property type="entry name" value="PDZ_sf"/>
</dbReference>
<dbReference type="RefSeq" id="WP_104849500.1">
    <property type="nucleotide sequence ID" value="NZ_PKOZ01000005.1"/>
</dbReference>
<dbReference type="OrthoDB" id="9758917at2"/>
<dbReference type="EMBL" id="PKOZ01000005">
    <property type="protein sequence ID" value="PQD95241.1"/>
    <property type="molecule type" value="Genomic_DNA"/>
</dbReference>
<dbReference type="AlphaFoldDB" id="A0A2S7MZI7"/>
<feature type="transmembrane region" description="Helical" evidence="6">
    <location>
        <begin position="96"/>
        <end position="119"/>
    </location>
</feature>
<dbReference type="Proteomes" id="UP000239663">
    <property type="component" value="Unassembled WGS sequence"/>
</dbReference>
<accession>A0A2S7MZI7</accession>
<feature type="compositionally biased region" description="Basic and acidic residues" evidence="5">
    <location>
        <begin position="78"/>
        <end position="91"/>
    </location>
</feature>
<evidence type="ECO:0000256" key="1">
    <source>
        <dbReference type="ARBA" id="ARBA00010541"/>
    </source>
</evidence>
<dbReference type="InterPro" id="IPR001940">
    <property type="entry name" value="Peptidase_S1C"/>
</dbReference>
<evidence type="ECO:0000256" key="5">
    <source>
        <dbReference type="SAM" id="MobiDB-lite"/>
    </source>
</evidence>
<feature type="region of interest" description="Disordered" evidence="5">
    <location>
        <begin position="1"/>
        <end position="91"/>
    </location>
</feature>
<dbReference type="GO" id="GO:0006508">
    <property type="term" value="P:proteolysis"/>
    <property type="evidence" value="ECO:0007669"/>
    <property type="project" value="UniProtKB-KW"/>
</dbReference>
<evidence type="ECO:0000259" key="7">
    <source>
        <dbReference type="SMART" id="SM00228"/>
    </source>
</evidence>
<evidence type="ECO:0000313" key="8">
    <source>
        <dbReference type="EMBL" id="PQD95241.1"/>
    </source>
</evidence>
<evidence type="ECO:0000256" key="6">
    <source>
        <dbReference type="SAM" id="Phobius"/>
    </source>
</evidence>
<evidence type="ECO:0000256" key="2">
    <source>
        <dbReference type="ARBA" id="ARBA00022670"/>
    </source>
</evidence>
<sequence length="491" mass="52629">MDFTNRNEHDDLEEKKPNEHGPINETSSDEANGEYRSHKINPTYLSYQGYHELNSAQKDKETYEQSAQESVDSIILEKPTEREPAESRTSKEKSRWVTPLVTALLSAVIVLGSGSYFGFVDLTGILPGGEDGTVKSVETAVAKVDDKDGLQIDETSVSTSDTIKMINKVSPAVVGVVNIQKMSPENYYNYGLPTSEEEGSQNKESGTGSGVIFKKDGDHAYIVTNNHVIEGADSIEVYLANETKVEAKLIGADALTDLAVLEISSENVKEVAEFGDSDKLSVGQEVLAIGNPLGLDFSGSVTQGIISGLQRTVTVSTSAGEWDMDVIQTDAAINPGNSGGALVNLSGQVIGINSMKISSDGVEGIGFAIPSQEAKTIVNDLLADGSVQRAYVGVGLQSIAEIPQYVLERQLKLPADVTNGLVVTQVEAESPAAQAGIEAYDVIVSIDDTEVSSLSEFRKYLYSQTKNGDTVKIKLYRDGVVKTVTVTLTEK</sequence>
<dbReference type="PANTHER" id="PTHR43343:SF3">
    <property type="entry name" value="PROTEASE DO-LIKE 8, CHLOROPLASTIC"/>
    <property type="match status" value="1"/>
</dbReference>
<evidence type="ECO:0000313" key="9">
    <source>
        <dbReference type="Proteomes" id="UP000239663"/>
    </source>
</evidence>
<feature type="compositionally biased region" description="Basic and acidic residues" evidence="5">
    <location>
        <begin position="1"/>
        <end position="19"/>
    </location>
</feature>
<dbReference type="Pfam" id="PF13365">
    <property type="entry name" value="Trypsin_2"/>
    <property type="match status" value="1"/>
</dbReference>
<reference evidence="8 9" key="1">
    <citation type="submission" date="2017-12" db="EMBL/GenBank/DDBJ databases">
        <title>Taxonomic description and draft genome of Pradoshia cofamensis Gen. nov., sp. nov., a thermotolerant bacillale isolated from anterior gut of earthworm Eisenia fetida.</title>
        <authorList>
            <person name="Saha T."/>
            <person name="Chakraborty R."/>
        </authorList>
    </citation>
    <scope>NUCLEOTIDE SEQUENCE [LARGE SCALE GENOMIC DNA]</scope>
    <source>
        <strain evidence="8 9">EAG3</strain>
    </source>
</reference>
<dbReference type="PANTHER" id="PTHR43343">
    <property type="entry name" value="PEPTIDASE S12"/>
    <property type="match status" value="1"/>
</dbReference>
<dbReference type="SUPFAM" id="SSF50494">
    <property type="entry name" value="Trypsin-like serine proteases"/>
    <property type="match status" value="1"/>
</dbReference>
<dbReference type="InterPro" id="IPR001478">
    <property type="entry name" value="PDZ"/>
</dbReference>
<dbReference type="InterPro" id="IPR051201">
    <property type="entry name" value="Chloro_Bact_Ser_Proteases"/>
</dbReference>
<dbReference type="FunFam" id="2.40.10.10:FF:000001">
    <property type="entry name" value="Periplasmic serine protease DegS"/>
    <property type="match status" value="1"/>
</dbReference>
<keyword evidence="3" id="KW-0378">Hydrolase</keyword>
<gene>
    <name evidence="8" type="ORF">CYL18_10695</name>
</gene>
<dbReference type="SUPFAM" id="SSF50156">
    <property type="entry name" value="PDZ domain-like"/>
    <property type="match status" value="1"/>
</dbReference>
<comment type="similarity">
    <text evidence="1">Belongs to the peptidase S1C family.</text>
</comment>
<feature type="domain" description="PDZ" evidence="7">
    <location>
        <begin position="390"/>
        <end position="479"/>
    </location>
</feature>
<dbReference type="Pfam" id="PF13180">
    <property type="entry name" value="PDZ_2"/>
    <property type="match status" value="1"/>
</dbReference>
<comment type="caution">
    <text evidence="8">The sequence shown here is derived from an EMBL/GenBank/DDBJ whole genome shotgun (WGS) entry which is preliminary data.</text>
</comment>
<dbReference type="InterPro" id="IPR009003">
    <property type="entry name" value="Peptidase_S1_PA"/>
</dbReference>
<dbReference type="Gene3D" id="2.30.42.10">
    <property type="match status" value="1"/>
</dbReference>
<name>A0A2S7MZI7_9BACI</name>
<organism evidence="8 9">
    <name type="scientific">Pradoshia eiseniae</name>
    <dbReference type="NCBI Taxonomy" id="2064768"/>
    <lineage>
        <taxon>Bacteria</taxon>
        <taxon>Bacillati</taxon>
        <taxon>Bacillota</taxon>
        <taxon>Bacilli</taxon>
        <taxon>Bacillales</taxon>
        <taxon>Bacillaceae</taxon>
        <taxon>Pradoshia</taxon>
    </lineage>
</organism>
<keyword evidence="4" id="KW-0720">Serine protease</keyword>
<evidence type="ECO:0000256" key="3">
    <source>
        <dbReference type="ARBA" id="ARBA00022801"/>
    </source>
</evidence>
<keyword evidence="2" id="KW-0645">Protease</keyword>
<dbReference type="PRINTS" id="PR00834">
    <property type="entry name" value="PROTEASES2C"/>
</dbReference>
<dbReference type="GO" id="GO:0004252">
    <property type="term" value="F:serine-type endopeptidase activity"/>
    <property type="evidence" value="ECO:0007669"/>
    <property type="project" value="InterPro"/>
</dbReference>
<keyword evidence="6" id="KW-1133">Transmembrane helix</keyword>
<dbReference type="SMART" id="SM00228">
    <property type="entry name" value="PDZ"/>
    <property type="match status" value="1"/>
</dbReference>
<evidence type="ECO:0000256" key="4">
    <source>
        <dbReference type="ARBA" id="ARBA00022825"/>
    </source>
</evidence>
<dbReference type="Gene3D" id="2.40.10.10">
    <property type="entry name" value="Trypsin-like serine proteases"/>
    <property type="match status" value="2"/>
</dbReference>
<dbReference type="InterPro" id="IPR043504">
    <property type="entry name" value="Peptidase_S1_PA_chymotrypsin"/>
</dbReference>